<dbReference type="SUPFAM" id="SSF53649">
    <property type="entry name" value="Alkaline phosphatase-like"/>
    <property type="match status" value="1"/>
</dbReference>
<feature type="domain" description="Sulfatase N-terminal" evidence="2">
    <location>
        <begin position="6"/>
        <end position="178"/>
    </location>
</feature>
<evidence type="ECO:0000313" key="3">
    <source>
        <dbReference type="EMBL" id="SVB93781.1"/>
    </source>
</evidence>
<dbReference type="Pfam" id="PF00884">
    <property type="entry name" value="Sulfatase"/>
    <property type="match status" value="1"/>
</dbReference>
<dbReference type="Gene3D" id="3.40.720.10">
    <property type="entry name" value="Alkaline Phosphatase, subunit A"/>
    <property type="match status" value="1"/>
</dbReference>
<reference evidence="3" key="1">
    <citation type="submission" date="2018-05" db="EMBL/GenBank/DDBJ databases">
        <authorList>
            <person name="Lanie J.A."/>
            <person name="Ng W.-L."/>
            <person name="Kazmierczak K.M."/>
            <person name="Andrzejewski T.M."/>
            <person name="Davidsen T.M."/>
            <person name="Wayne K.J."/>
            <person name="Tettelin H."/>
            <person name="Glass J.I."/>
            <person name="Rusch D."/>
            <person name="Podicherti R."/>
            <person name="Tsui H.-C.T."/>
            <person name="Winkler M.E."/>
        </authorList>
    </citation>
    <scope>NUCLEOTIDE SEQUENCE</scope>
</reference>
<protein>
    <recommendedName>
        <fullName evidence="2">Sulfatase N-terminal domain-containing protein</fullName>
    </recommendedName>
</protein>
<dbReference type="InterPro" id="IPR017850">
    <property type="entry name" value="Alkaline_phosphatase_core_sf"/>
</dbReference>
<dbReference type="PANTHER" id="PTHR42693:SF33">
    <property type="entry name" value="ARYLSULFATASE"/>
    <property type="match status" value="1"/>
</dbReference>
<gene>
    <name evidence="3" type="ORF">METZ01_LOCUS246635</name>
</gene>
<dbReference type="PANTHER" id="PTHR42693">
    <property type="entry name" value="ARYLSULFATASE FAMILY MEMBER"/>
    <property type="match status" value="1"/>
</dbReference>
<sequence>MDTVCPYTFAAIHSIMTGTYASTNGVNAYYNILKFKKNEITTIAEVLRGKKFYTVCDINTEAVLSEKGFDEYNIYNEKVIDFTKRHCDIIDKLSKKKFFLFLQNTETHNNLVRSIIDKEDSSDDQYFNSIKENTSRYETHLPTTDSYVKAILNKLEELDISKKTILIVFSDHGTSVGEKIGEKFYGVYVYDYTLNVFAIIQIPNQSGKIIDKQCRTID</sequence>
<proteinExistence type="inferred from homology"/>
<feature type="non-terminal residue" evidence="3">
    <location>
        <position position="218"/>
    </location>
</feature>
<comment type="similarity">
    <text evidence="1">Belongs to the sulfatase family.</text>
</comment>
<dbReference type="EMBL" id="UINC01064786">
    <property type="protein sequence ID" value="SVB93781.1"/>
    <property type="molecule type" value="Genomic_DNA"/>
</dbReference>
<evidence type="ECO:0000256" key="1">
    <source>
        <dbReference type="ARBA" id="ARBA00008779"/>
    </source>
</evidence>
<dbReference type="InterPro" id="IPR050738">
    <property type="entry name" value="Sulfatase"/>
</dbReference>
<organism evidence="3">
    <name type="scientific">marine metagenome</name>
    <dbReference type="NCBI Taxonomy" id="408172"/>
    <lineage>
        <taxon>unclassified sequences</taxon>
        <taxon>metagenomes</taxon>
        <taxon>ecological metagenomes</taxon>
    </lineage>
</organism>
<evidence type="ECO:0000259" key="2">
    <source>
        <dbReference type="Pfam" id="PF00884"/>
    </source>
</evidence>
<accession>A0A382I4Z2</accession>
<name>A0A382I4Z2_9ZZZZ</name>
<dbReference type="AlphaFoldDB" id="A0A382I4Z2"/>
<dbReference type="InterPro" id="IPR000917">
    <property type="entry name" value="Sulfatase_N"/>
</dbReference>
<dbReference type="GO" id="GO:0004065">
    <property type="term" value="F:arylsulfatase activity"/>
    <property type="evidence" value="ECO:0007669"/>
    <property type="project" value="TreeGrafter"/>
</dbReference>